<reference evidence="1" key="1">
    <citation type="submission" date="2021-06" db="EMBL/GenBank/DDBJ databases">
        <authorList>
            <person name="Kallberg Y."/>
            <person name="Tangrot J."/>
            <person name="Rosling A."/>
        </authorList>
    </citation>
    <scope>NUCLEOTIDE SEQUENCE</scope>
    <source>
        <strain evidence="1">MA461A</strain>
    </source>
</reference>
<feature type="non-terminal residue" evidence="1">
    <location>
        <position position="1"/>
    </location>
</feature>
<keyword evidence="2" id="KW-1185">Reference proteome</keyword>
<feature type="non-terminal residue" evidence="1">
    <location>
        <position position="185"/>
    </location>
</feature>
<dbReference type="Proteomes" id="UP000789920">
    <property type="component" value="Unassembled WGS sequence"/>
</dbReference>
<dbReference type="EMBL" id="CAJVQC010095504">
    <property type="protein sequence ID" value="CAG8828430.1"/>
    <property type="molecule type" value="Genomic_DNA"/>
</dbReference>
<gene>
    <name evidence="1" type="ORF">RPERSI_LOCUS27240</name>
</gene>
<evidence type="ECO:0000313" key="2">
    <source>
        <dbReference type="Proteomes" id="UP000789920"/>
    </source>
</evidence>
<protein>
    <submittedName>
        <fullName evidence="1">13954_t:CDS:1</fullName>
    </submittedName>
</protein>
<name>A0ACA9S779_9GLOM</name>
<evidence type="ECO:0000313" key="1">
    <source>
        <dbReference type="EMBL" id="CAG8828430.1"/>
    </source>
</evidence>
<organism evidence="1 2">
    <name type="scientific">Racocetra persica</name>
    <dbReference type="NCBI Taxonomy" id="160502"/>
    <lineage>
        <taxon>Eukaryota</taxon>
        <taxon>Fungi</taxon>
        <taxon>Fungi incertae sedis</taxon>
        <taxon>Mucoromycota</taxon>
        <taxon>Glomeromycotina</taxon>
        <taxon>Glomeromycetes</taxon>
        <taxon>Diversisporales</taxon>
        <taxon>Gigasporaceae</taxon>
        <taxon>Racocetra</taxon>
    </lineage>
</organism>
<comment type="caution">
    <text evidence="1">The sequence shown here is derived from an EMBL/GenBank/DDBJ whole genome shotgun (WGS) entry which is preliminary data.</text>
</comment>
<proteinExistence type="predicted"/>
<sequence length="185" mass="21705">VKDFFENNSNSEIILKQEKIHASEYRAESEYLVAQFIIIVLLIYSFSGCYIARRIKNILNAFGISKDDFSKNGVQSIKILATLATILELRDVERSRILTNLRRNWDTKEDQKLREWKHNTTLLDQKAKEYQLKLSRLERQYDAMNIEGGGLRFQDLKNKEEQVDALEHLVKDKAKKLKTYQVLPP</sequence>
<accession>A0ACA9S779</accession>